<evidence type="ECO:0000313" key="3">
    <source>
        <dbReference type="EMBL" id="ORC84548.1"/>
    </source>
</evidence>
<dbReference type="AlphaFoldDB" id="A0A1X0NJ52"/>
<keyword evidence="1" id="KW-0175">Coiled coil</keyword>
<name>A0A1X0NJ52_9TRYP</name>
<dbReference type="VEuPathDB" id="TriTrypDB:TM35_000431160"/>
<feature type="compositionally biased region" description="Basic and acidic residues" evidence="2">
    <location>
        <begin position="329"/>
        <end position="340"/>
    </location>
</feature>
<accession>A0A1X0NJ52</accession>
<proteinExistence type="predicted"/>
<dbReference type="GeneID" id="39989795"/>
<dbReference type="OrthoDB" id="410307at2759"/>
<organism evidence="3 4">
    <name type="scientific">Trypanosoma theileri</name>
    <dbReference type="NCBI Taxonomy" id="67003"/>
    <lineage>
        <taxon>Eukaryota</taxon>
        <taxon>Discoba</taxon>
        <taxon>Euglenozoa</taxon>
        <taxon>Kinetoplastea</taxon>
        <taxon>Metakinetoplastina</taxon>
        <taxon>Trypanosomatida</taxon>
        <taxon>Trypanosomatidae</taxon>
        <taxon>Trypanosoma</taxon>
    </lineage>
</organism>
<reference evidence="3 4" key="1">
    <citation type="submission" date="2017-03" db="EMBL/GenBank/DDBJ databases">
        <title>An alternative strategy for trypanosome survival in the mammalian bloodstream revealed through genome and transcriptome analysis of the ubiquitous bovine parasite Trypanosoma (Megatrypanum) theileri.</title>
        <authorList>
            <person name="Kelly S."/>
            <person name="Ivens A."/>
            <person name="Mott A."/>
            <person name="O'Neill E."/>
            <person name="Emms D."/>
            <person name="Macleod O."/>
            <person name="Voorheis P."/>
            <person name="Matthews J."/>
            <person name="Matthews K."/>
            <person name="Carrington M."/>
        </authorList>
    </citation>
    <scope>NUCLEOTIDE SEQUENCE [LARGE SCALE GENOMIC DNA]</scope>
    <source>
        <strain evidence="3">Edinburgh</strain>
    </source>
</reference>
<dbReference type="Pfam" id="PF18143">
    <property type="entry name" value="HAD_SAK_2"/>
    <property type="match status" value="1"/>
</dbReference>
<evidence type="ECO:0000256" key="1">
    <source>
        <dbReference type="SAM" id="Coils"/>
    </source>
</evidence>
<comment type="caution">
    <text evidence="3">The sequence shown here is derived from an EMBL/GenBank/DDBJ whole genome shotgun (WGS) entry which is preliminary data.</text>
</comment>
<gene>
    <name evidence="3" type="ORF">TM35_000431160</name>
</gene>
<dbReference type="EMBL" id="NBCO01000043">
    <property type="protein sequence ID" value="ORC84548.1"/>
    <property type="molecule type" value="Genomic_DNA"/>
</dbReference>
<feature type="region of interest" description="Disordered" evidence="2">
    <location>
        <begin position="320"/>
        <end position="340"/>
    </location>
</feature>
<evidence type="ECO:0000313" key="4">
    <source>
        <dbReference type="Proteomes" id="UP000192257"/>
    </source>
</evidence>
<feature type="coiled-coil region" evidence="1">
    <location>
        <begin position="203"/>
        <end position="251"/>
    </location>
</feature>
<dbReference type="Proteomes" id="UP000192257">
    <property type="component" value="Unassembled WGS sequence"/>
</dbReference>
<keyword evidence="4" id="KW-1185">Reference proteome</keyword>
<evidence type="ECO:0000256" key="2">
    <source>
        <dbReference type="SAM" id="MobiDB-lite"/>
    </source>
</evidence>
<dbReference type="STRING" id="67003.A0A1X0NJ52"/>
<dbReference type="RefSeq" id="XP_028878614.1">
    <property type="nucleotide sequence ID" value="XM_029030015.1"/>
</dbReference>
<sequence>MSKCDRVVIFLDIDGVLLPVPRFTFGGGDLSEQSVQFFQKIVEGCGGANKVIIILSSTWRNFPEQVQRLNRFFEKVAGDHVPPVTGGTPNGTPKVTQVTYYADDLSEQRLVRDRVDEIKRWINTHIHDYPEAIGGRWLSIDDMQLDVDERMCGHFLKTETEVGLTEESVTRALDIIKLFPTPEIAAQKAAAAAIDPVLKDEEIEILETRCSGLTKRVEELEEELHQARAEIHQLQIQRREWEREQKEMGRRFEDVSYRLAQYDFAKKNDVLRLALEALTTPTGTGTKTTTTTGGGNDRRELEQHIKTLVNLLRRRRELEKTLRKSRMKAKMEEKKDATAK</sequence>
<protein>
    <submittedName>
        <fullName evidence="3">Uncharacterized protein</fullName>
    </submittedName>
</protein>